<evidence type="ECO:0000313" key="3">
    <source>
        <dbReference type="EMBL" id="GJM52335.1"/>
    </source>
</evidence>
<dbReference type="EMBL" id="BQKA01000001">
    <property type="protein sequence ID" value="GJM49074.1"/>
    <property type="molecule type" value="Genomic_DNA"/>
</dbReference>
<organism evidence="2 4">
    <name type="scientific">Capnocytophaga catalasegens</name>
    <dbReference type="NCBI Taxonomy" id="1004260"/>
    <lineage>
        <taxon>Bacteria</taxon>
        <taxon>Pseudomonadati</taxon>
        <taxon>Bacteroidota</taxon>
        <taxon>Flavobacteriia</taxon>
        <taxon>Flavobacteriales</taxon>
        <taxon>Flavobacteriaceae</taxon>
        <taxon>Capnocytophaga</taxon>
    </lineage>
</organism>
<keyword evidence="5" id="KW-1185">Reference proteome</keyword>
<reference evidence="2 5" key="1">
    <citation type="submission" date="2021-11" db="EMBL/GenBank/DDBJ databases">
        <title>Draft genome sequence of Capnocytophaga sp. strain KC07075 isolated from cat oral cavity.</title>
        <authorList>
            <person name="Suzuki M."/>
            <person name="Imaoka K."/>
            <person name="Kimura M."/>
            <person name="Morikawa S."/>
            <person name="Maeda K."/>
        </authorList>
    </citation>
    <scope>NUCLEOTIDE SEQUENCE</scope>
    <source>
        <strain evidence="2">KC07075</strain>
        <strain evidence="3 5">KC07079</strain>
    </source>
</reference>
<proteinExistence type="predicted"/>
<dbReference type="Pfam" id="PF14289">
    <property type="entry name" value="DUF4369"/>
    <property type="match status" value="1"/>
</dbReference>
<name>A0AAV5ARG1_9FLAO</name>
<comment type="caution">
    <text evidence="2">The sequence shown here is derived from an EMBL/GenBank/DDBJ whole genome shotgun (WGS) entry which is preliminary data.</text>
</comment>
<evidence type="ECO:0000313" key="4">
    <source>
        <dbReference type="Proteomes" id="UP001207736"/>
    </source>
</evidence>
<protein>
    <recommendedName>
        <fullName evidence="1">DUF4369 domain-containing protein</fullName>
    </recommendedName>
</protein>
<dbReference type="InterPro" id="IPR025380">
    <property type="entry name" value="DUF4369"/>
</dbReference>
<dbReference type="RefSeq" id="WP_264845001.1">
    <property type="nucleotide sequence ID" value="NZ_BPMA01000002.1"/>
</dbReference>
<dbReference type="Proteomes" id="UP001208692">
    <property type="component" value="Unassembled WGS sequence"/>
</dbReference>
<sequence length="244" mass="27982">MKQIFITILVIFLAIGCSQSDENLMIVKGNVEGLKQGTIFLQNFDNHGNTHNIDSVIANGSGTFLFKVPLKSPEVFCLYLDRKNNANFSNRILFFGEPKTIIIDTYNETFDLNARISGSETQKLFEEYNLTMRKFGQRNTELLAQQIQAVKDKNLQFADSILQLSNKNKIRQYLFSVNYALTHKDSYIAPYIALADGYALQRKYLDSIYNSLSNEVVNSKYGKELRKYIDEIARQEQTPVITEE</sequence>
<dbReference type="PROSITE" id="PS51257">
    <property type="entry name" value="PROKAR_LIPOPROTEIN"/>
    <property type="match status" value="1"/>
</dbReference>
<gene>
    <name evidence="2" type="ORF">RCZ15_00500</name>
    <name evidence="3" type="ORF">RCZ16_06530</name>
</gene>
<dbReference type="Proteomes" id="UP001207736">
    <property type="component" value="Unassembled WGS sequence"/>
</dbReference>
<dbReference type="EMBL" id="BQKB01000011">
    <property type="protein sequence ID" value="GJM52335.1"/>
    <property type="molecule type" value="Genomic_DNA"/>
</dbReference>
<evidence type="ECO:0000259" key="1">
    <source>
        <dbReference type="Pfam" id="PF14289"/>
    </source>
</evidence>
<evidence type="ECO:0000313" key="2">
    <source>
        <dbReference type="EMBL" id="GJM49074.1"/>
    </source>
</evidence>
<evidence type="ECO:0000313" key="5">
    <source>
        <dbReference type="Proteomes" id="UP001208692"/>
    </source>
</evidence>
<feature type="domain" description="DUF4369" evidence="1">
    <location>
        <begin position="26"/>
        <end position="125"/>
    </location>
</feature>
<accession>A0AAV5ARG1</accession>
<dbReference type="AlphaFoldDB" id="A0AAV5ARG1"/>